<dbReference type="Gene3D" id="1.20.58.2200">
    <property type="match status" value="1"/>
</dbReference>
<evidence type="ECO:0000256" key="2">
    <source>
        <dbReference type="SAM" id="Phobius"/>
    </source>
</evidence>
<dbReference type="InterPro" id="IPR057840">
    <property type="entry name" value="FimV_N"/>
</dbReference>
<dbReference type="RefSeq" id="WP_166668842.1">
    <property type="nucleotide sequence ID" value="NZ_SOQX01000006.1"/>
</dbReference>
<evidence type="ECO:0000259" key="4">
    <source>
        <dbReference type="Pfam" id="PF25800"/>
    </source>
</evidence>
<feature type="region of interest" description="Disordered" evidence="1">
    <location>
        <begin position="764"/>
        <end position="978"/>
    </location>
</feature>
<feature type="compositionally biased region" description="Low complexity" evidence="1">
    <location>
        <begin position="169"/>
        <end position="181"/>
    </location>
</feature>
<feature type="compositionally biased region" description="Acidic residues" evidence="1">
    <location>
        <begin position="823"/>
        <end position="833"/>
    </location>
</feature>
<feature type="transmembrane region" description="Helical" evidence="2">
    <location>
        <begin position="557"/>
        <end position="577"/>
    </location>
</feature>
<feature type="signal peptide" evidence="3">
    <location>
        <begin position="1"/>
        <end position="23"/>
    </location>
</feature>
<feature type="compositionally biased region" description="Low complexity" evidence="1">
    <location>
        <begin position="844"/>
        <end position="858"/>
    </location>
</feature>
<keyword evidence="2" id="KW-1133">Transmembrane helix</keyword>
<gene>
    <name evidence="5" type="ORF">EDC23_2191</name>
</gene>
<keyword evidence="2" id="KW-0472">Membrane</keyword>
<dbReference type="InterPro" id="IPR020012">
    <property type="entry name" value="LysM_FimV"/>
</dbReference>
<feature type="region of interest" description="Disordered" evidence="1">
    <location>
        <begin position="439"/>
        <end position="524"/>
    </location>
</feature>
<dbReference type="NCBIfam" id="TIGR03504">
    <property type="entry name" value="FimV_Cterm"/>
    <property type="match status" value="1"/>
</dbReference>
<evidence type="ECO:0000256" key="3">
    <source>
        <dbReference type="SAM" id="SignalP"/>
    </source>
</evidence>
<accession>A0A4R8ILT7</accession>
<feature type="compositionally biased region" description="Acidic residues" evidence="1">
    <location>
        <begin position="498"/>
        <end position="511"/>
    </location>
</feature>
<dbReference type="AlphaFoldDB" id="A0A4R8ILT7"/>
<keyword evidence="6" id="KW-1185">Reference proteome</keyword>
<feature type="compositionally biased region" description="Low complexity" evidence="1">
    <location>
        <begin position="439"/>
        <end position="452"/>
    </location>
</feature>
<feature type="compositionally biased region" description="Polar residues" evidence="1">
    <location>
        <begin position="590"/>
        <end position="601"/>
    </location>
</feature>
<organism evidence="5 6">
    <name type="scientific">Thiohalophilus thiocyanatoxydans</name>
    <dbReference type="NCBI Taxonomy" id="381308"/>
    <lineage>
        <taxon>Bacteria</taxon>
        <taxon>Pseudomonadati</taxon>
        <taxon>Pseudomonadota</taxon>
        <taxon>Gammaproteobacteria</taxon>
        <taxon>Thiohalomonadales</taxon>
        <taxon>Thiohalophilaceae</taxon>
        <taxon>Thiohalophilus</taxon>
    </lineage>
</organism>
<dbReference type="InterPro" id="IPR038440">
    <property type="entry name" value="FimV_C_sf"/>
</dbReference>
<sequence>MLRKLAGGLATACLVLLPLSAQALGFGNIKLDSALNEPLDARIELISPTASDLESLTVKLASEGAFTRAGIDRPHFLSGLEFDVVEEGGKPVIQLRSKDSIREPFINLLIEFSWDNGRMLREYTMLLDPPGQMRSEPAPAMAETPTTEAPTDTIQREPQPYTPEPAPDTEPTATESPDTAPQPESTAQAQPGSAAEETTLSSRDEDTDPFVDDGSLFPRIDISDDRATGDMEAGELDYGVTRQGDNAWTIAEKLQRGAESASIYQIMMALLQSNPDAFVDGNIHRLKTGQVLRIEDPSLLNAMNRQQAANEYVAQTENWEEYRQAVAERTERQAVVADGGAGEPPVRAEQEGELTLSSPDGEQLQAGAGASEEAMSNDLIALQDEMRQLRENASGTQERNVELNRQLQEMEEEIERLQRSVSVKDDELATLQQQLAELNAEPAETETPAGDEPAAEEAGESQPAEEAMATEESEVEPADAGAESEAEPAESDQAPAETAEEPAETAEEDESQAAAAAETGDDEPKGMVAEYLAMARDIFNSAVGVVTGMFSASGNSLLMYVAAPVLLVLVILMLIVVRRRRLAEGSYQESILSGGPSTMTNSTETGAESGESSFLSDFAVSGAGAIQTEDSEVDPLTEADVFIAYGRHEAAEERLQEAIEQEPGRKELKLKLLELYSTTQNTSAFENLAEEFYASLGGEAESDPMWEKVVGMGRQMAPANPLFAAGAAAAAASSTTASEDPGAGLSDSQVMDIGLDSGIFDSSDFADAGQAESQDSDLGFNLDFDTESDTSGSSEPAESGGLNLNLDVGGDTTDSGQSLEPDFSLDMDTESPAESEPQGMDFNLGGSDSSESAESGLDFNLGEESDTSESPNDLEFNLDDMGGESTSDAGDLSLDFDSGSDEQPAAGGDAGLDFNLGDDETGSTSLDFSRAEESAGEETLSFDAGDLDFGGADEGGMDLDTSPDSGESDMPLGGGDEVGTKLDLARAYIDMGDPDGARNILDEVLEEGDDSQKQEAQQLIQQIT</sequence>
<evidence type="ECO:0000256" key="1">
    <source>
        <dbReference type="SAM" id="MobiDB-lite"/>
    </source>
</evidence>
<dbReference type="InterPro" id="IPR020011">
    <property type="entry name" value="FimV_C"/>
</dbReference>
<feature type="compositionally biased region" description="Low complexity" evidence="1">
    <location>
        <begin position="800"/>
        <end position="811"/>
    </location>
</feature>
<feature type="region of interest" description="Disordered" evidence="1">
    <location>
        <begin position="128"/>
        <end position="228"/>
    </location>
</feature>
<name>A0A4R8ILT7_9GAMM</name>
<keyword evidence="2" id="KW-0812">Transmembrane</keyword>
<dbReference type="Pfam" id="PF14559">
    <property type="entry name" value="TPR_19"/>
    <property type="match status" value="1"/>
</dbReference>
<feature type="compositionally biased region" description="Low complexity" evidence="1">
    <location>
        <begin position="887"/>
        <end position="897"/>
    </location>
</feature>
<feature type="compositionally biased region" description="Acidic residues" evidence="1">
    <location>
        <begin position="468"/>
        <end position="490"/>
    </location>
</feature>
<keyword evidence="3" id="KW-0732">Signal</keyword>
<reference evidence="5 6" key="1">
    <citation type="submission" date="2019-03" db="EMBL/GenBank/DDBJ databases">
        <title>Genomic Encyclopedia of Type Strains, Phase IV (KMG-IV): sequencing the most valuable type-strain genomes for metagenomic binning, comparative biology and taxonomic classification.</title>
        <authorList>
            <person name="Goeker M."/>
        </authorList>
    </citation>
    <scope>NUCLEOTIDE SEQUENCE [LARGE SCALE GENOMIC DNA]</scope>
    <source>
        <strain evidence="5 6">DSM 16326</strain>
    </source>
</reference>
<protein>
    <submittedName>
        <fullName evidence="5">Pilus assembly protein FimV</fullName>
    </submittedName>
</protein>
<feature type="region of interest" description="Disordered" evidence="1">
    <location>
        <begin position="335"/>
        <end position="373"/>
    </location>
</feature>
<feature type="region of interest" description="Disordered" evidence="1">
    <location>
        <begin position="590"/>
        <end position="610"/>
    </location>
</feature>
<dbReference type="Pfam" id="PF25800">
    <property type="entry name" value="FimV_N"/>
    <property type="match status" value="1"/>
</dbReference>
<dbReference type="EMBL" id="SOQX01000006">
    <property type="protein sequence ID" value="TDY00030.1"/>
    <property type="molecule type" value="Genomic_DNA"/>
</dbReference>
<proteinExistence type="predicted"/>
<evidence type="ECO:0000313" key="5">
    <source>
        <dbReference type="EMBL" id="TDY00030.1"/>
    </source>
</evidence>
<feature type="chain" id="PRO_5020831223" evidence="3">
    <location>
        <begin position="24"/>
        <end position="1024"/>
    </location>
</feature>
<dbReference type="NCBIfam" id="TIGR03505">
    <property type="entry name" value="FimV_core"/>
    <property type="match status" value="1"/>
</dbReference>
<dbReference type="Proteomes" id="UP000294914">
    <property type="component" value="Unassembled WGS sequence"/>
</dbReference>
<evidence type="ECO:0000313" key="6">
    <source>
        <dbReference type="Proteomes" id="UP000294914"/>
    </source>
</evidence>
<comment type="caution">
    <text evidence="5">The sequence shown here is derived from an EMBL/GenBank/DDBJ whole genome shotgun (WGS) entry which is preliminary data.</text>
</comment>
<feature type="compositionally biased region" description="Low complexity" evidence="1">
    <location>
        <begin position="136"/>
        <end position="151"/>
    </location>
</feature>
<feature type="domain" description="FimV N-terminal" evidence="4">
    <location>
        <begin position="24"/>
        <end position="130"/>
    </location>
</feature>
<feature type="compositionally biased region" description="Polar residues" evidence="1">
    <location>
        <begin position="182"/>
        <end position="201"/>
    </location>
</feature>